<gene>
    <name evidence="3" type="ORF">J2Z79_002251</name>
</gene>
<accession>A0ABS4JTG6</accession>
<proteinExistence type="predicted"/>
<keyword evidence="4" id="KW-1185">Reference proteome</keyword>
<evidence type="ECO:0000256" key="2">
    <source>
        <dbReference type="SAM" id="SignalP"/>
    </source>
</evidence>
<protein>
    <recommendedName>
        <fullName evidence="5">Secreted protein</fullName>
    </recommendedName>
</protein>
<evidence type="ECO:0000256" key="1">
    <source>
        <dbReference type="SAM" id="MobiDB-lite"/>
    </source>
</evidence>
<dbReference type="EMBL" id="JAGGLG010000018">
    <property type="protein sequence ID" value="MBP2018836.1"/>
    <property type="molecule type" value="Genomic_DNA"/>
</dbReference>
<evidence type="ECO:0000313" key="4">
    <source>
        <dbReference type="Proteomes" id="UP001519289"/>
    </source>
</evidence>
<feature type="region of interest" description="Disordered" evidence="1">
    <location>
        <begin position="23"/>
        <end position="89"/>
    </location>
</feature>
<feature type="chain" id="PRO_5045678010" description="Secreted protein" evidence="2">
    <location>
        <begin position="24"/>
        <end position="219"/>
    </location>
</feature>
<name>A0ABS4JTG6_9FIRM</name>
<comment type="caution">
    <text evidence="3">The sequence shown here is derived from an EMBL/GenBank/DDBJ whole genome shotgun (WGS) entry which is preliminary data.</text>
</comment>
<dbReference type="RefSeq" id="WP_209466960.1">
    <property type="nucleotide sequence ID" value="NZ_JAGGLG010000018.1"/>
</dbReference>
<sequence length="219" mass="23849">MNHWRIICALVAVIVLGSVTSTGRDIQDPEASRPSPPEAENTARSGQGDAVPQPVQEAPGEQSAPEDQPGPGLSDGPADVPLSPEKTRHGTVCVPAGWDLSPITVTGDQMNLVDPDGELWGWTGTFFREEASEESVRSRWQFRDRDPQPFRSANGLEGLFAEGPDALDPDRWVLAVGFWRPGLWEQIVQVSAPGGRLAEVRPLLERILTCYQPDVHGDK</sequence>
<keyword evidence="2" id="KW-0732">Signal</keyword>
<evidence type="ECO:0008006" key="5">
    <source>
        <dbReference type="Google" id="ProtNLM"/>
    </source>
</evidence>
<evidence type="ECO:0000313" key="3">
    <source>
        <dbReference type="EMBL" id="MBP2018836.1"/>
    </source>
</evidence>
<dbReference type="Proteomes" id="UP001519289">
    <property type="component" value="Unassembled WGS sequence"/>
</dbReference>
<feature type="signal peptide" evidence="2">
    <location>
        <begin position="1"/>
        <end position="23"/>
    </location>
</feature>
<reference evidence="3 4" key="1">
    <citation type="submission" date="2021-03" db="EMBL/GenBank/DDBJ databases">
        <title>Genomic Encyclopedia of Type Strains, Phase IV (KMG-IV): sequencing the most valuable type-strain genomes for metagenomic binning, comparative biology and taxonomic classification.</title>
        <authorList>
            <person name="Goeker M."/>
        </authorList>
    </citation>
    <scope>NUCLEOTIDE SEQUENCE [LARGE SCALE GENOMIC DNA]</scope>
    <source>
        <strain evidence="3 4">DSM 27138</strain>
    </source>
</reference>
<organism evidence="3 4">
    <name type="scientific">Symbiobacterium terraclitae</name>
    <dbReference type="NCBI Taxonomy" id="557451"/>
    <lineage>
        <taxon>Bacteria</taxon>
        <taxon>Bacillati</taxon>
        <taxon>Bacillota</taxon>
        <taxon>Clostridia</taxon>
        <taxon>Eubacteriales</taxon>
        <taxon>Symbiobacteriaceae</taxon>
        <taxon>Symbiobacterium</taxon>
    </lineage>
</organism>